<sequence length="399" mass="45520">MPVNFLATVYVEGRQAIPYYDTLKVAVPALTLLYAMKYYFAGKRNTWQRDMHGKVVLITGGTSGLGAQTAKELAALGAQIVFLVRNVHDGWLIEYINDLREATNNQLIYAEEVDLTDLYSVRKFATKWIDNLPPRRLDMIICCASVSQPISMPRQTTKDELEPQFQVNYLGHFLLLDILAPAIRAQPPDREVRIILTSCASSLTGEFNLEDLGYLKRNYPAYRPFLVFGEAKLYLALSAYELFRQFNNYKRKDGAPCNVHVSVVDPGMMRSPGFKRFITFGRLSLLFVYLLLWPLSWLFLKSSVDGAQSMAYAAMSPEVVEKREVAYISNCQVRPPPPRSEFKDPEKQAALVKETHKLIEAVEKNSAIERNKFKKDSEKKKEQEKKKEKVNKDKPASKK</sequence>
<dbReference type="InterPro" id="IPR036291">
    <property type="entry name" value="NAD(P)-bd_dom_sf"/>
</dbReference>
<evidence type="ECO:0000256" key="3">
    <source>
        <dbReference type="SAM" id="MobiDB-lite"/>
    </source>
</evidence>
<dbReference type="EMBL" id="BTGC01000003">
    <property type="protein sequence ID" value="GMM50195.1"/>
    <property type="molecule type" value="Genomic_DNA"/>
</dbReference>
<reference evidence="5 6" key="1">
    <citation type="journal article" date="2023" name="Elife">
        <title>Identification of key yeast species and microbe-microbe interactions impacting larval growth of Drosophila in the wild.</title>
        <authorList>
            <person name="Mure A."/>
            <person name="Sugiura Y."/>
            <person name="Maeda R."/>
            <person name="Honda K."/>
            <person name="Sakurai N."/>
            <person name="Takahashi Y."/>
            <person name="Watada M."/>
            <person name="Katoh T."/>
            <person name="Gotoh A."/>
            <person name="Gotoh Y."/>
            <person name="Taniguchi I."/>
            <person name="Nakamura K."/>
            <person name="Hayashi T."/>
            <person name="Katayama T."/>
            <person name="Uemura T."/>
            <person name="Hattori Y."/>
        </authorList>
    </citation>
    <scope>NUCLEOTIDE SEQUENCE [LARGE SCALE GENOMIC DNA]</scope>
    <source>
        <strain evidence="5 6">SB-73</strain>
    </source>
</reference>
<dbReference type="AlphaFoldDB" id="A0AAV5RFK5"/>
<keyword evidence="4" id="KW-0472">Membrane</keyword>
<evidence type="ECO:0000256" key="1">
    <source>
        <dbReference type="ARBA" id="ARBA00006484"/>
    </source>
</evidence>
<keyword evidence="2" id="KW-0560">Oxidoreductase</keyword>
<dbReference type="Gene3D" id="3.40.50.720">
    <property type="entry name" value="NAD(P)-binding Rossmann-like Domain"/>
    <property type="match status" value="1"/>
</dbReference>
<dbReference type="SUPFAM" id="SSF51735">
    <property type="entry name" value="NAD(P)-binding Rossmann-fold domains"/>
    <property type="match status" value="1"/>
</dbReference>
<evidence type="ECO:0000256" key="2">
    <source>
        <dbReference type="ARBA" id="ARBA00023002"/>
    </source>
</evidence>
<gene>
    <name evidence="5" type="ORF">DASB73_011530</name>
</gene>
<comment type="caution">
    <text evidence="5">The sequence shown here is derived from an EMBL/GenBank/DDBJ whole genome shotgun (WGS) entry which is preliminary data.</text>
</comment>
<dbReference type="Proteomes" id="UP001362899">
    <property type="component" value="Unassembled WGS sequence"/>
</dbReference>
<dbReference type="InterPro" id="IPR002347">
    <property type="entry name" value="SDR_fam"/>
</dbReference>
<accession>A0AAV5RFK5</accession>
<keyword evidence="4" id="KW-1133">Transmembrane helix</keyword>
<organism evidence="5 6">
    <name type="scientific">Starmerella bacillaris</name>
    <name type="common">Yeast</name>
    <name type="synonym">Candida zemplinina</name>
    <dbReference type="NCBI Taxonomy" id="1247836"/>
    <lineage>
        <taxon>Eukaryota</taxon>
        <taxon>Fungi</taxon>
        <taxon>Dikarya</taxon>
        <taxon>Ascomycota</taxon>
        <taxon>Saccharomycotina</taxon>
        <taxon>Dipodascomycetes</taxon>
        <taxon>Dipodascales</taxon>
        <taxon>Trichomonascaceae</taxon>
        <taxon>Starmerella</taxon>
    </lineage>
</organism>
<dbReference type="PRINTS" id="PR00081">
    <property type="entry name" value="GDHRDH"/>
</dbReference>
<dbReference type="GO" id="GO:0016491">
    <property type="term" value="F:oxidoreductase activity"/>
    <property type="evidence" value="ECO:0007669"/>
    <property type="project" value="UniProtKB-KW"/>
</dbReference>
<dbReference type="Pfam" id="PF00106">
    <property type="entry name" value="adh_short"/>
    <property type="match status" value="1"/>
</dbReference>
<keyword evidence="4" id="KW-0812">Transmembrane</keyword>
<evidence type="ECO:0000313" key="6">
    <source>
        <dbReference type="Proteomes" id="UP001362899"/>
    </source>
</evidence>
<name>A0AAV5RFK5_STABA</name>
<keyword evidence="6" id="KW-1185">Reference proteome</keyword>
<feature type="region of interest" description="Disordered" evidence="3">
    <location>
        <begin position="370"/>
        <end position="399"/>
    </location>
</feature>
<comment type="similarity">
    <text evidence="1">Belongs to the short-chain dehydrogenases/reductases (SDR) family.</text>
</comment>
<proteinExistence type="inferred from homology"/>
<protein>
    <submittedName>
        <fullName evidence="5">Oxidoreductase</fullName>
    </submittedName>
</protein>
<dbReference type="PANTHER" id="PTHR24320">
    <property type="entry name" value="RETINOL DEHYDROGENASE"/>
    <property type="match status" value="1"/>
</dbReference>
<evidence type="ECO:0000313" key="5">
    <source>
        <dbReference type="EMBL" id="GMM50195.1"/>
    </source>
</evidence>
<dbReference type="PANTHER" id="PTHR24320:SF285">
    <property type="entry name" value="RETINOL DEHYDROGENASE 14"/>
    <property type="match status" value="1"/>
</dbReference>
<feature type="transmembrane region" description="Helical" evidence="4">
    <location>
        <begin position="277"/>
        <end position="300"/>
    </location>
</feature>
<evidence type="ECO:0000256" key="4">
    <source>
        <dbReference type="SAM" id="Phobius"/>
    </source>
</evidence>